<organism evidence="1 2">
    <name type="scientific">Cupriavidus yeoncheonensis</name>
    <dbReference type="NCBI Taxonomy" id="1462994"/>
    <lineage>
        <taxon>Bacteria</taxon>
        <taxon>Pseudomonadati</taxon>
        <taxon>Pseudomonadota</taxon>
        <taxon>Betaproteobacteria</taxon>
        <taxon>Burkholderiales</taxon>
        <taxon>Burkholderiaceae</taxon>
        <taxon>Cupriavidus</taxon>
    </lineage>
</organism>
<dbReference type="Proteomes" id="UP000672934">
    <property type="component" value="Unassembled WGS sequence"/>
</dbReference>
<dbReference type="EMBL" id="CAJPUY010000004">
    <property type="protein sequence ID" value="CAG2134625.1"/>
    <property type="molecule type" value="Genomic_DNA"/>
</dbReference>
<comment type="caution">
    <text evidence="1">The sequence shown here is derived from an EMBL/GenBank/DDBJ whole genome shotgun (WGS) entry which is preliminary data.</text>
</comment>
<name>A0A916IQ69_9BURK</name>
<dbReference type="AlphaFoldDB" id="A0A916IQ69"/>
<evidence type="ECO:0000313" key="1">
    <source>
        <dbReference type="EMBL" id="CAG2134625.1"/>
    </source>
</evidence>
<accession>A0A916IQ69</accession>
<keyword evidence="2" id="KW-1185">Reference proteome</keyword>
<protein>
    <submittedName>
        <fullName evidence="1">Uncharacterized protein</fullName>
    </submittedName>
</protein>
<sequence>MRKRHGLVWYRRLWLPLLASQSERTAICGSVALFVAGKGRVRIHPVVVSLCGCPCPMRTPRWRLSAIATFAECLTRMQLASISGRLTLRACFDLSVVRHLALLLKPLTPRDGEFNTRYAGRDSFRPINTPTPQEAHQGRTMRLSHCFHAVLPNRWVNRISSSGFIISTMKPRETALRHDPCDAIGTCRPLLPKKRRHLIVLD</sequence>
<proteinExistence type="predicted"/>
<reference evidence="1" key="1">
    <citation type="submission" date="2021-03" db="EMBL/GenBank/DDBJ databases">
        <authorList>
            <person name="Peeters C."/>
        </authorList>
    </citation>
    <scope>NUCLEOTIDE SEQUENCE</scope>
    <source>
        <strain evidence="1">LMG 31506</strain>
    </source>
</reference>
<evidence type="ECO:0000313" key="2">
    <source>
        <dbReference type="Proteomes" id="UP000672934"/>
    </source>
</evidence>
<gene>
    <name evidence="1" type="ORF">LMG31506_01415</name>
</gene>